<dbReference type="GO" id="GO:0046872">
    <property type="term" value="F:metal ion binding"/>
    <property type="evidence" value="ECO:0007669"/>
    <property type="project" value="InterPro"/>
</dbReference>
<accession>A0A7K0CCR3</accession>
<reference evidence="3 4" key="1">
    <citation type="submission" date="2019-10" db="EMBL/GenBank/DDBJ databases">
        <title>Streptomyces smaragdinus sp. nov. and Streptomyces fabii sp. nov., isolated from the gut of fungus growing-termite Macrotermes natalensis.</title>
        <authorList>
            <person name="Schwitalla J."/>
            <person name="Benndorf R."/>
            <person name="Martin K."/>
            <person name="De Beer W."/>
            <person name="Kaster A.-K."/>
            <person name="Vollmers J."/>
            <person name="Poulsen M."/>
            <person name="Beemelmanns C."/>
        </authorList>
    </citation>
    <scope>NUCLEOTIDE SEQUENCE [LARGE SCALE GENOMIC DNA]</scope>
    <source>
        <strain evidence="3 4">RB5</strain>
    </source>
</reference>
<evidence type="ECO:0000313" key="3">
    <source>
        <dbReference type="EMBL" id="MQY11250.1"/>
    </source>
</evidence>
<evidence type="ECO:0000259" key="2">
    <source>
        <dbReference type="Pfam" id="PF11716"/>
    </source>
</evidence>
<dbReference type="Pfam" id="PF11716">
    <property type="entry name" value="MDMPI_N"/>
    <property type="match status" value="1"/>
</dbReference>
<sequence length="123" mass="13095">MPPLEHERYCAEIIEQTRLLRESVHGADLSVRVPTCPDWTLRDLAVHVGGSHRWAAETVRLRADQEVADEDVPGFFGPAADAGLDAWLGEGADLLAPPCGRPAPTRRCGPGPPRGTPVSGPAG</sequence>
<keyword evidence="4" id="KW-1185">Reference proteome</keyword>
<proteinExistence type="predicted"/>
<feature type="compositionally biased region" description="Low complexity" evidence="1">
    <location>
        <begin position="98"/>
        <end position="109"/>
    </location>
</feature>
<feature type="region of interest" description="Disordered" evidence="1">
    <location>
        <begin position="98"/>
        <end position="123"/>
    </location>
</feature>
<dbReference type="AlphaFoldDB" id="A0A7K0CCR3"/>
<dbReference type="Proteomes" id="UP000466345">
    <property type="component" value="Unassembled WGS sequence"/>
</dbReference>
<dbReference type="GO" id="GO:0005886">
    <property type="term" value="C:plasma membrane"/>
    <property type="evidence" value="ECO:0007669"/>
    <property type="project" value="TreeGrafter"/>
</dbReference>
<comment type="caution">
    <text evidence="3">The sequence shown here is derived from an EMBL/GenBank/DDBJ whole genome shotgun (WGS) entry which is preliminary data.</text>
</comment>
<dbReference type="PANTHER" id="PTHR40758">
    <property type="entry name" value="CONSERVED PROTEIN"/>
    <property type="match status" value="1"/>
</dbReference>
<feature type="domain" description="Mycothiol-dependent maleylpyruvate isomerase metal-binding" evidence="2">
    <location>
        <begin position="11"/>
        <end position="111"/>
    </location>
</feature>
<organism evidence="3 4">
    <name type="scientific">Streptomyces smaragdinus</name>
    <dbReference type="NCBI Taxonomy" id="2585196"/>
    <lineage>
        <taxon>Bacteria</taxon>
        <taxon>Bacillati</taxon>
        <taxon>Actinomycetota</taxon>
        <taxon>Actinomycetes</taxon>
        <taxon>Kitasatosporales</taxon>
        <taxon>Streptomycetaceae</taxon>
        <taxon>Streptomyces</taxon>
    </lineage>
</organism>
<dbReference type="PANTHER" id="PTHR40758:SF1">
    <property type="entry name" value="CONSERVED PROTEIN"/>
    <property type="match status" value="1"/>
</dbReference>
<dbReference type="EMBL" id="WEGJ01000003">
    <property type="protein sequence ID" value="MQY11250.1"/>
    <property type="molecule type" value="Genomic_DNA"/>
</dbReference>
<dbReference type="InterPro" id="IPR034660">
    <property type="entry name" value="DinB/YfiT-like"/>
</dbReference>
<evidence type="ECO:0000313" key="4">
    <source>
        <dbReference type="Proteomes" id="UP000466345"/>
    </source>
</evidence>
<dbReference type="InterPro" id="IPR024344">
    <property type="entry name" value="MDMPI_metal-binding"/>
</dbReference>
<gene>
    <name evidence="3" type="ORF">SRB5_13650</name>
</gene>
<dbReference type="SUPFAM" id="SSF109854">
    <property type="entry name" value="DinB/YfiT-like putative metalloenzymes"/>
    <property type="match status" value="1"/>
</dbReference>
<protein>
    <recommendedName>
        <fullName evidence="2">Mycothiol-dependent maleylpyruvate isomerase metal-binding domain-containing protein</fullName>
    </recommendedName>
</protein>
<name>A0A7K0CCR3_9ACTN</name>
<evidence type="ECO:0000256" key="1">
    <source>
        <dbReference type="SAM" id="MobiDB-lite"/>
    </source>
</evidence>